<dbReference type="Gene3D" id="3.10.50.40">
    <property type="match status" value="1"/>
</dbReference>
<evidence type="ECO:0000313" key="9">
    <source>
        <dbReference type="Proteomes" id="UP001190700"/>
    </source>
</evidence>
<evidence type="ECO:0000259" key="7">
    <source>
        <dbReference type="PROSITE" id="PS50198"/>
    </source>
</evidence>
<dbReference type="Pfam" id="PF00639">
    <property type="entry name" value="Rotamase"/>
    <property type="match status" value="1"/>
</dbReference>
<dbReference type="PANTHER" id="PTHR43629:SF2">
    <property type="entry name" value="RHODANESE-LIKE_PPIC DOMAIN-CONTAINING PROTEIN 12, CHLOROPLASTIC"/>
    <property type="match status" value="1"/>
</dbReference>
<keyword evidence="5 6" id="KW-0697">Rotamase</keyword>
<proteinExistence type="inferred from homology"/>
<dbReference type="InterPro" id="IPR052204">
    <property type="entry name" value="PpiC/parvulin_rotamase"/>
</dbReference>
<dbReference type="PROSITE" id="PS01096">
    <property type="entry name" value="PPIC_PPIASE_1"/>
    <property type="match status" value="1"/>
</dbReference>
<evidence type="ECO:0000313" key="8">
    <source>
        <dbReference type="EMBL" id="KAK3245398.1"/>
    </source>
</evidence>
<keyword evidence="3" id="KW-0963">Cytoplasm</keyword>
<dbReference type="PROSITE" id="PS50198">
    <property type="entry name" value="PPIC_PPIASE_2"/>
    <property type="match status" value="1"/>
</dbReference>
<keyword evidence="5 6" id="KW-0413">Isomerase</keyword>
<name>A0AAE0BZ18_9CHLO</name>
<sequence length="92" mass="10428">MHILLDDPKKAEQMKKELLSAPNFTEKFSKLASSNSICLSKHDGGSLGIVRPGTTAEEFDKVCFQEETEQVHGPVETEFGYHLIYVEERWEA</sequence>
<reference evidence="8 9" key="1">
    <citation type="journal article" date="2015" name="Genome Biol. Evol.">
        <title>Comparative Genomics of a Bacterivorous Green Alga Reveals Evolutionary Causalities and Consequences of Phago-Mixotrophic Mode of Nutrition.</title>
        <authorList>
            <person name="Burns J.A."/>
            <person name="Paasch A."/>
            <person name="Narechania A."/>
            <person name="Kim E."/>
        </authorList>
    </citation>
    <scope>NUCLEOTIDE SEQUENCE [LARGE SCALE GENOMIC DNA]</scope>
    <source>
        <strain evidence="8 9">PLY_AMNH</strain>
    </source>
</reference>
<dbReference type="GO" id="GO:0005737">
    <property type="term" value="C:cytoplasm"/>
    <property type="evidence" value="ECO:0007669"/>
    <property type="project" value="UniProtKB-SubCell"/>
</dbReference>
<evidence type="ECO:0000256" key="5">
    <source>
        <dbReference type="PROSITE-ProRule" id="PRU00278"/>
    </source>
</evidence>
<dbReference type="EMBL" id="LGRX02030677">
    <property type="protein sequence ID" value="KAK3245398.1"/>
    <property type="molecule type" value="Genomic_DNA"/>
</dbReference>
<dbReference type="GO" id="GO:0003755">
    <property type="term" value="F:peptidyl-prolyl cis-trans isomerase activity"/>
    <property type="evidence" value="ECO:0007669"/>
    <property type="project" value="UniProtKB-UniRule"/>
</dbReference>
<evidence type="ECO:0000256" key="6">
    <source>
        <dbReference type="RuleBase" id="RU363014"/>
    </source>
</evidence>
<feature type="domain" description="PpiC" evidence="7">
    <location>
        <begin position="1"/>
        <end position="88"/>
    </location>
</feature>
<comment type="similarity">
    <text evidence="2">Belongs to the PpiC/parvulin rotamase family.</text>
</comment>
<evidence type="ECO:0000256" key="1">
    <source>
        <dbReference type="ARBA" id="ARBA00004496"/>
    </source>
</evidence>
<evidence type="ECO:0000256" key="2">
    <source>
        <dbReference type="ARBA" id="ARBA00007656"/>
    </source>
</evidence>
<accession>A0AAE0BZ18</accession>
<dbReference type="InterPro" id="IPR023058">
    <property type="entry name" value="PPIase_PpiC_CS"/>
</dbReference>
<comment type="function">
    <text evidence="4">PPIases accelerate the folding of proteins. It prefers amino acid residues with hydrophobic side chains like leucine and phenylalanine in the P1 position of the peptides substrates.</text>
</comment>
<protein>
    <recommendedName>
        <fullName evidence="6">Peptidyl-prolyl cis-trans isomerase</fullName>
        <ecNumber evidence="6">5.2.1.8</ecNumber>
    </recommendedName>
</protein>
<gene>
    <name evidence="8" type="ORF">CYMTET_45030</name>
</gene>
<dbReference type="Proteomes" id="UP001190700">
    <property type="component" value="Unassembled WGS sequence"/>
</dbReference>
<comment type="subcellular location">
    <subcellularLocation>
        <location evidence="1">Cytoplasm</location>
    </subcellularLocation>
</comment>
<dbReference type="PANTHER" id="PTHR43629">
    <property type="entry name" value="PEPTIDYL-PROLYL CIS-TRANS ISOMERASE"/>
    <property type="match status" value="1"/>
</dbReference>
<dbReference type="SUPFAM" id="SSF54534">
    <property type="entry name" value="FKBP-like"/>
    <property type="match status" value="1"/>
</dbReference>
<comment type="catalytic activity">
    <reaction evidence="6">
        <text>[protein]-peptidylproline (omega=180) = [protein]-peptidylproline (omega=0)</text>
        <dbReference type="Rhea" id="RHEA:16237"/>
        <dbReference type="Rhea" id="RHEA-COMP:10747"/>
        <dbReference type="Rhea" id="RHEA-COMP:10748"/>
        <dbReference type="ChEBI" id="CHEBI:83833"/>
        <dbReference type="ChEBI" id="CHEBI:83834"/>
        <dbReference type="EC" id="5.2.1.8"/>
    </reaction>
</comment>
<dbReference type="InterPro" id="IPR046357">
    <property type="entry name" value="PPIase_dom_sf"/>
</dbReference>
<evidence type="ECO:0000256" key="3">
    <source>
        <dbReference type="ARBA" id="ARBA00022490"/>
    </source>
</evidence>
<dbReference type="InterPro" id="IPR000297">
    <property type="entry name" value="PPIase_PpiC"/>
</dbReference>
<evidence type="ECO:0000256" key="4">
    <source>
        <dbReference type="ARBA" id="ARBA00046231"/>
    </source>
</evidence>
<comment type="caution">
    <text evidence="8">The sequence shown here is derived from an EMBL/GenBank/DDBJ whole genome shotgun (WGS) entry which is preliminary data.</text>
</comment>
<keyword evidence="9" id="KW-1185">Reference proteome</keyword>
<organism evidence="8 9">
    <name type="scientific">Cymbomonas tetramitiformis</name>
    <dbReference type="NCBI Taxonomy" id="36881"/>
    <lineage>
        <taxon>Eukaryota</taxon>
        <taxon>Viridiplantae</taxon>
        <taxon>Chlorophyta</taxon>
        <taxon>Pyramimonadophyceae</taxon>
        <taxon>Pyramimonadales</taxon>
        <taxon>Pyramimonadaceae</taxon>
        <taxon>Cymbomonas</taxon>
    </lineage>
</organism>
<dbReference type="AlphaFoldDB" id="A0AAE0BZ18"/>
<dbReference type="EC" id="5.2.1.8" evidence="6"/>